<dbReference type="Proteomes" id="UP000426444">
    <property type="component" value="Chromosome"/>
</dbReference>
<dbReference type="InterPro" id="IPR018657">
    <property type="entry name" value="LarA-like_N"/>
</dbReference>
<dbReference type="GO" id="GO:0050043">
    <property type="term" value="F:lactate racemase activity"/>
    <property type="evidence" value="ECO:0007669"/>
    <property type="project" value="InterPro"/>
</dbReference>
<dbReference type="Gene3D" id="3.90.226.30">
    <property type="match status" value="1"/>
</dbReference>
<dbReference type="RefSeq" id="WP_197079186.1">
    <property type="nucleotide sequence ID" value="NZ_CP046457.1"/>
</dbReference>
<reference evidence="4" key="1">
    <citation type="journal article" date="2019" name="Microbiology">
        <title>Complete Genome Sequence of an Uncultured Bacterium of the Candidate Phylum Bipolaricaulota.</title>
        <authorList>
            <person name="Kadnikov V.V."/>
            <person name="Mardanov A.V."/>
            <person name="Beletsky A.V."/>
            <person name="Frank Y.A."/>
            <person name="Karnachuk O.V."/>
            <person name="Ravin N.V."/>
        </authorList>
    </citation>
    <scope>NUCLEOTIDE SEQUENCE [LARGE SCALE GENOMIC DNA]</scope>
</reference>
<dbReference type="NCBIfam" id="NF033504">
    <property type="entry name" value="Ni_dep_LarA"/>
    <property type="match status" value="1"/>
</dbReference>
<dbReference type="PANTHER" id="PTHR33171:SF17">
    <property type="entry name" value="LARA-LIKE N-TERMINAL DOMAIN-CONTAINING PROTEIN"/>
    <property type="match status" value="1"/>
</dbReference>
<accession>A0A6I6DFM7</accession>
<proteinExistence type="predicted"/>
<sequence length="418" mass="46490">MKYSFAYGETYKSFEINKINFLGELKANDFKNVIDENDLIESALNNPINSDSLQQIINKKKAENVVIVVNDITRPTPYKKLLPPMLKKIENAGISKNNIKLIIATGIHRPHTKEDNINVFGEEICTNYNIINHNPDKYLKDLGYLSNGMKLVINRHVAEADILITTGIVTLHYFAGFSGGRKSILPGVAGRDLIKENHKMMSDKRACLGNYNDNPVNDIMIEAARKVGVDYILNIVTAQNNNIIHCTSGDLYEAWINAVKFCEHRNVVEISEPADIVIAGCGGYPKDINMYQAQKALDSAVLAVKNGGSIILVAECREGLGETTFANWIENAISTEDIKKRFFTNFELGGHKAFAISRILEKANVYIISNLEDNVTKKLNFISANSVNEALSLALQKHGINSKIYLIPEAPQIAVKHV</sequence>
<feature type="domain" description="LarA-like N-terminal" evidence="1">
    <location>
        <begin position="7"/>
        <end position="206"/>
    </location>
</feature>
<dbReference type="Pfam" id="PF09861">
    <property type="entry name" value="Lar_N"/>
    <property type="match status" value="1"/>
</dbReference>
<dbReference type="AlphaFoldDB" id="A0A6I6DFM7"/>
<dbReference type="InterPro" id="IPR048520">
    <property type="entry name" value="LarA_C"/>
</dbReference>
<feature type="domain" description="Lactate racemase C-terminal" evidence="2">
    <location>
        <begin position="272"/>
        <end position="410"/>
    </location>
</feature>
<evidence type="ECO:0000313" key="3">
    <source>
        <dbReference type="EMBL" id="QGT99414.1"/>
    </source>
</evidence>
<name>A0A6I6DFM7_9FIRM</name>
<dbReference type="KEGG" id="salq:SYNTR_0821"/>
<dbReference type="InterPro" id="IPR047926">
    <property type="entry name" value="Ni_dep_LarA"/>
</dbReference>
<dbReference type="EMBL" id="CP046457">
    <property type="protein sequence ID" value="QGT99414.1"/>
    <property type="molecule type" value="Genomic_DNA"/>
</dbReference>
<dbReference type="InterPro" id="IPR048068">
    <property type="entry name" value="LarA-like"/>
</dbReference>
<dbReference type="Pfam" id="PF21113">
    <property type="entry name" value="LarA_C"/>
    <property type="match status" value="1"/>
</dbReference>
<dbReference type="Gene3D" id="3.40.50.11440">
    <property type="match status" value="1"/>
</dbReference>
<gene>
    <name evidence="3" type="ORF">SYNTR_0821</name>
</gene>
<dbReference type="PANTHER" id="PTHR33171">
    <property type="entry name" value="LAR_N DOMAIN-CONTAINING PROTEIN"/>
    <property type="match status" value="1"/>
</dbReference>
<organism evidence="3 4">
    <name type="scientific">Candidatus Syntrophocurvum alkaliphilum</name>
    <dbReference type="NCBI Taxonomy" id="2293317"/>
    <lineage>
        <taxon>Bacteria</taxon>
        <taxon>Bacillati</taxon>
        <taxon>Bacillota</taxon>
        <taxon>Clostridia</taxon>
        <taxon>Eubacteriales</taxon>
        <taxon>Syntrophomonadaceae</taxon>
        <taxon>Candidatus Syntrophocurvum</taxon>
    </lineage>
</organism>
<dbReference type="InterPro" id="IPR043166">
    <property type="entry name" value="LarA-like_C"/>
</dbReference>
<protein>
    <submittedName>
        <fullName evidence="3">Transcriptional regulator</fullName>
    </submittedName>
</protein>
<evidence type="ECO:0000259" key="2">
    <source>
        <dbReference type="Pfam" id="PF21113"/>
    </source>
</evidence>
<evidence type="ECO:0000259" key="1">
    <source>
        <dbReference type="Pfam" id="PF09861"/>
    </source>
</evidence>
<evidence type="ECO:0000313" key="4">
    <source>
        <dbReference type="Proteomes" id="UP000426444"/>
    </source>
</evidence>
<keyword evidence="4" id="KW-1185">Reference proteome</keyword>